<dbReference type="STRING" id="1129793.GPLA_4460"/>
<dbReference type="Gene3D" id="3.50.50.60">
    <property type="entry name" value="FAD/NAD(P)-binding domain"/>
    <property type="match status" value="1"/>
</dbReference>
<dbReference type="RefSeq" id="WP_007107102.1">
    <property type="nucleotide sequence ID" value="NZ_BAER01000129.1"/>
</dbReference>
<dbReference type="InterPro" id="IPR052189">
    <property type="entry name" value="L-asp_N-monooxygenase_NS-form"/>
</dbReference>
<dbReference type="SUPFAM" id="SSF51905">
    <property type="entry name" value="FAD/NAD(P)-binding domain"/>
    <property type="match status" value="1"/>
</dbReference>
<dbReference type="OrthoDB" id="6309046at2"/>
<dbReference type="EMBL" id="BAER01000129">
    <property type="protein sequence ID" value="GAC35339.1"/>
    <property type="molecule type" value="Genomic_DNA"/>
</dbReference>
<comment type="caution">
    <text evidence="2">The sequence shown here is derived from an EMBL/GenBank/DDBJ whole genome shotgun (WGS) entry which is preliminary data.</text>
</comment>
<accession>K6YRK4</accession>
<feature type="domain" description="FAD-dependent urate hydroxylase HpyO/Asp monooxygenase CreE-like FAD/NAD(P)-binding" evidence="1">
    <location>
        <begin position="7"/>
        <end position="176"/>
    </location>
</feature>
<sequence>MNKIRIALIGGGPSALSIIKKLLFSELRQEQSREPSGFSIDIFERNSSLGKGMPYSAEGASAEHITNISSDELAPFNETLAQWLGKQSHAYLASHGIDKTNLHVKHVIPRLLFGDYLNAQFEALMHKAASHGLNINAHVNSEVLDIKPNTNNQTSDVRTASGWIKGFDKVIICTGHAWPRRNEGNVAGYYDSPYPPIKLQHKYNHPVALKGCSLTAIDAVRTLSKANGRFYHEQEKLKYKRAQDVPDFKIVMHSLDGLLPNIRFHLDDPLVSDEGMLTEQQIAEYRANNDGFLSLDFIFEHNFKKVLEKRDDTFYQKIAHKNLEQFTDWMLESRKAFDPFTLFKIECIQAAQSIKNEQTLQWKEVLALLSFTINHPAKYLSGEDTLRLQQKLLPLIGLMIANIPQPSAEQLLALYESDVLEVISVDTNSNVQIEGDHCFMYHYENSAKQSIATPYRTFVDCTGQKHLPMADFPFTSMFEAETVLPACVRFKDKAQGQKQQLVDRESVSIGADAEYYLTLKGFAINDDYQPILATGKPSERYFMMAVPFISGFNPDYSGFDFCEQVSTIIVEKLCAELPLRYAS</sequence>
<protein>
    <recommendedName>
        <fullName evidence="1">FAD-dependent urate hydroxylase HpyO/Asp monooxygenase CreE-like FAD/NAD(P)-binding domain-containing protein</fullName>
    </recommendedName>
</protein>
<evidence type="ECO:0000259" key="1">
    <source>
        <dbReference type="Pfam" id="PF13454"/>
    </source>
</evidence>
<dbReference type="Pfam" id="PF13454">
    <property type="entry name" value="NAD_binding_9"/>
    <property type="match status" value="1"/>
</dbReference>
<dbReference type="InterPro" id="IPR036188">
    <property type="entry name" value="FAD/NAD-bd_sf"/>
</dbReference>
<name>K6YRK4_9ALTE</name>
<evidence type="ECO:0000313" key="2">
    <source>
        <dbReference type="EMBL" id="GAC35339.1"/>
    </source>
</evidence>
<organism evidence="2 3">
    <name type="scientific">Paraglaciecola polaris LMG 21857</name>
    <dbReference type="NCBI Taxonomy" id="1129793"/>
    <lineage>
        <taxon>Bacteria</taxon>
        <taxon>Pseudomonadati</taxon>
        <taxon>Pseudomonadota</taxon>
        <taxon>Gammaproteobacteria</taxon>
        <taxon>Alteromonadales</taxon>
        <taxon>Alteromonadaceae</taxon>
        <taxon>Paraglaciecola</taxon>
    </lineage>
</organism>
<proteinExistence type="predicted"/>
<gene>
    <name evidence="2" type="ORF">GPLA_4460</name>
</gene>
<dbReference type="PANTHER" id="PTHR40254">
    <property type="entry name" value="BLR0577 PROTEIN"/>
    <property type="match status" value="1"/>
</dbReference>
<evidence type="ECO:0000313" key="3">
    <source>
        <dbReference type="Proteomes" id="UP000006322"/>
    </source>
</evidence>
<dbReference type="PANTHER" id="PTHR40254:SF1">
    <property type="entry name" value="BLR0577 PROTEIN"/>
    <property type="match status" value="1"/>
</dbReference>
<keyword evidence="3" id="KW-1185">Reference proteome</keyword>
<reference evidence="3" key="1">
    <citation type="journal article" date="2014" name="Environ. Microbiol.">
        <title>Comparative genomics of the marine bacterial genus Glaciecola reveals the high degree of genomic diversity and genomic characteristic for cold adaptation.</title>
        <authorList>
            <person name="Qin Q.L."/>
            <person name="Xie B.B."/>
            <person name="Yu Y."/>
            <person name="Shu Y.L."/>
            <person name="Rong J.C."/>
            <person name="Zhang Y.J."/>
            <person name="Zhao D.L."/>
            <person name="Chen X.L."/>
            <person name="Zhang X.Y."/>
            <person name="Chen B."/>
            <person name="Zhou B.C."/>
            <person name="Zhang Y.Z."/>
        </authorList>
    </citation>
    <scope>NUCLEOTIDE SEQUENCE [LARGE SCALE GENOMIC DNA]</scope>
    <source>
        <strain evidence="3">LMG 21857</strain>
    </source>
</reference>
<dbReference type="InterPro" id="IPR038732">
    <property type="entry name" value="HpyO/CreE_NAD-binding"/>
</dbReference>
<dbReference type="AlphaFoldDB" id="K6YRK4"/>
<dbReference type="Proteomes" id="UP000006322">
    <property type="component" value="Unassembled WGS sequence"/>
</dbReference>